<gene>
    <name evidence="1" type="ORF">H0235_011977</name>
</gene>
<proteinExistence type="predicted"/>
<organism evidence="1 2">
    <name type="scientific">Vespula pensylvanica</name>
    <name type="common">Western yellow jacket</name>
    <name type="synonym">Wasp</name>
    <dbReference type="NCBI Taxonomy" id="30213"/>
    <lineage>
        <taxon>Eukaryota</taxon>
        <taxon>Metazoa</taxon>
        <taxon>Ecdysozoa</taxon>
        <taxon>Arthropoda</taxon>
        <taxon>Hexapoda</taxon>
        <taxon>Insecta</taxon>
        <taxon>Pterygota</taxon>
        <taxon>Neoptera</taxon>
        <taxon>Endopterygota</taxon>
        <taxon>Hymenoptera</taxon>
        <taxon>Apocrita</taxon>
        <taxon>Aculeata</taxon>
        <taxon>Vespoidea</taxon>
        <taxon>Vespidae</taxon>
        <taxon>Vespinae</taxon>
        <taxon>Vespula</taxon>
    </lineage>
</organism>
<name>A0A834NQB2_VESPE</name>
<evidence type="ECO:0000313" key="2">
    <source>
        <dbReference type="Proteomes" id="UP000600918"/>
    </source>
</evidence>
<keyword evidence="2" id="KW-1185">Reference proteome</keyword>
<dbReference type="AlphaFoldDB" id="A0A834NQB2"/>
<dbReference type="Proteomes" id="UP000600918">
    <property type="component" value="Unassembled WGS sequence"/>
</dbReference>
<dbReference type="EMBL" id="JACSDY010000011">
    <property type="protein sequence ID" value="KAF7415385.1"/>
    <property type="molecule type" value="Genomic_DNA"/>
</dbReference>
<protein>
    <submittedName>
        <fullName evidence="1">Uncharacterized protein</fullName>
    </submittedName>
</protein>
<reference evidence="1" key="1">
    <citation type="journal article" date="2020" name="G3 (Bethesda)">
        <title>High-Quality Assemblies for Three Invasive Social Wasps from the &lt;i&gt;Vespula&lt;/i&gt; Genus.</title>
        <authorList>
            <person name="Harrop T.W.R."/>
            <person name="Guhlin J."/>
            <person name="McLaughlin G.M."/>
            <person name="Permina E."/>
            <person name="Stockwell P."/>
            <person name="Gilligan J."/>
            <person name="Le Lec M.F."/>
            <person name="Gruber M.A.M."/>
            <person name="Quinn O."/>
            <person name="Lovegrove M."/>
            <person name="Duncan E.J."/>
            <person name="Remnant E.J."/>
            <person name="Van Eeckhoven J."/>
            <person name="Graham B."/>
            <person name="Knapp R.A."/>
            <person name="Langford K.W."/>
            <person name="Kronenberg Z."/>
            <person name="Press M.O."/>
            <person name="Eacker S.M."/>
            <person name="Wilson-Rankin E.E."/>
            <person name="Purcell J."/>
            <person name="Lester P.J."/>
            <person name="Dearden P.K."/>
        </authorList>
    </citation>
    <scope>NUCLEOTIDE SEQUENCE</scope>
    <source>
        <strain evidence="1">Volc-1</strain>
    </source>
</reference>
<sequence>MPVCAITGQRKARQYFNDKKAYRYEQQSKTDGPFSRISSVMALERVQPDFNRPGVPDFAQFAFTKRTLDFPQCHKPYVQLERMCLQQQQQQQQEQRHRQRQQLCSTLRRCF</sequence>
<accession>A0A834NQB2</accession>
<evidence type="ECO:0000313" key="1">
    <source>
        <dbReference type="EMBL" id="KAF7415385.1"/>
    </source>
</evidence>
<comment type="caution">
    <text evidence="1">The sequence shown here is derived from an EMBL/GenBank/DDBJ whole genome shotgun (WGS) entry which is preliminary data.</text>
</comment>